<protein>
    <submittedName>
        <fullName evidence="4">Uncharacterized protein</fullName>
    </submittedName>
</protein>
<evidence type="ECO:0000256" key="1">
    <source>
        <dbReference type="SAM" id="Coils"/>
    </source>
</evidence>
<keyword evidence="3" id="KW-0732">Signal</keyword>
<dbReference type="AlphaFoldDB" id="A0AAW0PR08"/>
<dbReference type="EMBL" id="JBBPFD010000003">
    <property type="protein sequence ID" value="KAK7934017.1"/>
    <property type="molecule type" value="Genomic_DNA"/>
</dbReference>
<gene>
    <name evidence="4" type="ORF">WMY93_004913</name>
</gene>
<evidence type="ECO:0000313" key="4">
    <source>
        <dbReference type="EMBL" id="KAK7934017.1"/>
    </source>
</evidence>
<feature type="region of interest" description="Disordered" evidence="2">
    <location>
        <begin position="104"/>
        <end position="140"/>
    </location>
</feature>
<evidence type="ECO:0000256" key="2">
    <source>
        <dbReference type="SAM" id="MobiDB-lite"/>
    </source>
</evidence>
<reference evidence="5" key="1">
    <citation type="submission" date="2024-04" db="EMBL/GenBank/DDBJ databases">
        <title>Salinicola lusitanus LLJ914,a marine bacterium isolated from the Okinawa Trough.</title>
        <authorList>
            <person name="Li J."/>
        </authorList>
    </citation>
    <scope>NUCLEOTIDE SEQUENCE [LARGE SCALE GENOMIC DNA]</scope>
</reference>
<evidence type="ECO:0000256" key="3">
    <source>
        <dbReference type="SAM" id="SignalP"/>
    </source>
</evidence>
<accession>A0AAW0PR08</accession>
<feature type="coiled-coil region" evidence="1">
    <location>
        <begin position="58"/>
        <end position="85"/>
    </location>
</feature>
<keyword evidence="5" id="KW-1185">Reference proteome</keyword>
<sequence length="140" mass="16244">MAFLLKMVPLLLLLLPLSSEASIKSKPDLSHLKTVVCELLDKTNMTVGEFKMKCKPLMTEKEFKLKEIDKKISRMKKQTRKLQRKIKANKDLLKTNKRIYKSNMAATNRTKHEGLAADLHEEDPASQTSTRRLLHREDRK</sequence>
<dbReference type="Proteomes" id="UP001460270">
    <property type="component" value="Unassembled WGS sequence"/>
</dbReference>
<feature type="chain" id="PRO_5043732328" evidence="3">
    <location>
        <begin position="22"/>
        <end position="140"/>
    </location>
</feature>
<feature type="compositionally biased region" description="Basic and acidic residues" evidence="2">
    <location>
        <begin position="110"/>
        <end position="123"/>
    </location>
</feature>
<feature type="signal peptide" evidence="3">
    <location>
        <begin position="1"/>
        <end position="21"/>
    </location>
</feature>
<organism evidence="4 5">
    <name type="scientific">Mugilogobius chulae</name>
    <name type="common">yellowstripe goby</name>
    <dbReference type="NCBI Taxonomy" id="88201"/>
    <lineage>
        <taxon>Eukaryota</taxon>
        <taxon>Metazoa</taxon>
        <taxon>Chordata</taxon>
        <taxon>Craniata</taxon>
        <taxon>Vertebrata</taxon>
        <taxon>Euteleostomi</taxon>
        <taxon>Actinopterygii</taxon>
        <taxon>Neopterygii</taxon>
        <taxon>Teleostei</taxon>
        <taxon>Neoteleostei</taxon>
        <taxon>Acanthomorphata</taxon>
        <taxon>Gobiaria</taxon>
        <taxon>Gobiiformes</taxon>
        <taxon>Gobioidei</taxon>
        <taxon>Gobiidae</taxon>
        <taxon>Gobionellinae</taxon>
        <taxon>Mugilogobius</taxon>
    </lineage>
</organism>
<name>A0AAW0PR08_9GOBI</name>
<comment type="caution">
    <text evidence="4">The sequence shown here is derived from an EMBL/GenBank/DDBJ whole genome shotgun (WGS) entry which is preliminary data.</text>
</comment>
<keyword evidence="1" id="KW-0175">Coiled coil</keyword>
<evidence type="ECO:0000313" key="5">
    <source>
        <dbReference type="Proteomes" id="UP001460270"/>
    </source>
</evidence>
<proteinExistence type="predicted"/>